<sequence length="224" mass="25386">MYSWKDRVTEKLSRLFSDSASSTSSSLNQPLARPYTKDGNSSSSIFSFTIPSASLDGFRSNKHQHDIKPIQSLPVRWNSRCLSLQDKPLDSYAKCDPKCENRETPNSHEEYREHGSGRSTECKSKGELNAYEEYGELGSGRSTSGRSDMFEDAADPHNMEKSMPCLTEDSSFISPNLYEFLQSSIPNIVKGCQWVLLYRAVRSNMVYHFVHLFVKVLVFLVLVC</sequence>
<feature type="region of interest" description="Disordered" evidence="1">
    <location>
        <begin position="15"/>
        <end position="42"/>
    </location>
</feature>
<reference evidence="3" key="1">
    <citation type="submission" date="2019-08" db="EMBL/GenBank/DDBJ databases">
        <title>Reference gene set and small RNA set construction with multiple tissues from Davidia involucrata Baill.</title>
        <authorList>
            <person name="Yang H."/>
            <person name="Zhou C."/>
            <person name="Li G."/>
            <person name="Wang J."/>
            <person name="Gao P."/>
            <person name="Wang M."/>
            <person name="Wang R."/>
            <person name="Zhao Y."/>
        </authorList>
    </citation>
    <scope>NUCLEOTIDE SEQUENCE</scope>
    <source>
        <tissue evidence="3">Mixed with DoveR01_LX</tissue>
    </source>
</reference>
<organism evidence="3">
    <name type="scientific">Davidia involucrata</name>
    <name type="common">Dove tree</name>
    <dbReference type="NCBI Taxonomy" id="16924"/>
    <lineage>
        <taxon>Eukaryota</taxon>
        <taxon>Viridiplantae</taxon>
        <taxon>Streptophyta</taxon>
        <taxon>Embryophyta</taxon>
        <taxon>Tracheophyta</taxon>
        <taxon>Spermatophyta</taxon>
        <taxon>Magnoliopsida</taxon>
        <taxon>eudicotyledons</taxon>
        <taxon>Gunneridae</taxon>
        <taxon>Pentapetalae</taxon>
        <taxon>asterids</taxon>
        <taxon>Cornales</taxon>
        <taxon>Nyssaceae</taxon>
        <taxon>Davidia</taxon>
    </lineage>
</organism>
<feature type="region of interest" description="Disordered" evidence="1">
    <location>
        <begin position="96"/>
        <end position="122"/>
    </location>
</feature>
<evidence type="ECO:0000313" key="3">
    <source>
        <dbReference type="EMBL" id="MPA38576.1"/>
    </source>
</evidence>
<dbReference type="AlphaFoldDB" id="A0A5B6Z522"/>
<dbReference type="EMBL" id="GHES01008017">
    <property type="protein sequence ID" value="MPA38576.1"/>
    <property type="molecule type" value="Transcribed_RNA"/>
</dbReference>
<proteinExistence type="predicted"/>
<feature type="transmembrane region" description="Helical" evidence="2">
    <location>
        <begin position="205"/>
        <end position="223"/>
    </location>
</feature>
<evidence type="ECO:0000256" key="2">
    <source>
        <dbReference type="SAM" id="Phobius"/>
    </source>
</evidence>
<accession>A0A5B6Z522</accession>
<evidence type="ECO:0000256" key="1">
    <source>
        <dbReference type="SAM" id="MobiDB-lite"/>
    </source>
</evidence>
<keyword evidence="2" id="KW-0812">Transmembrane</keyword>
<protein>
    <submittedName>
        <fullName evidence="3">Putative oxidation resistance protein 1</fullName>
    </submittedName>
</protein>
<keyword evidence="2" id="KW-0472">Membrane</keyword>
<gene>
    <name evidence="3" type="ORF">Din_008017</name>
</gene>
<feature type="compositionally biased region" description="Low complexity" evidence="1">
    <location>
        <begin position="15"/>
        <end position="31"/>
    </location>
</feature>
<name>A0A5B6Z522_DAVIN</name>
<keyword evidence="2" id="KW-1133">Transmembrane helix</keyword>